<dbReference type="PANTHER" id="PTHR30069:SF29">
    <property type="entry name" value="HEMOGLOBIN AND HEMOGLOBIN-HAPTOGLOBIN-BINDING PROTEIN 1-RELATED"/>
    <property type="match status" value="1"/>
</dbReference>
<keyword evidence="9" id="KW-0998">Cell outer membrane</keyword>
<keyword evidence="7 10" id="KW-0472">Membrane</keyword>
<evidence type="ECO:0000256" key="5">
    <source>
        <dbReference type="ARBA" id="ARBA00022729"/>
    </source>
</evidence>
<accession>A0ABR8VEB4</accession>
<dbReference type="Proteomes" id="UP000616346">
    <property type="component" value="Unassembled WGS sequence"/>
</dbReference>
<dbReference type="Gene3D" id="3.55.50.30">
    <property type="match status" value="1"/>
</dbReference>
<evidence type="ECO:0000259" key="12">
    <source>
        <dbReference type="Pfam" id="PF00593"/>
    </source>
</evidence>
<name>A0ABR8VEB4_9BACT</name>
<protein>
    <submittedName>
        <fullName evidence="14">TonB-dependent receptor</fullName>
    </submittedName>
</protein>
<feature type="signal peptide" evidence="11">
    <location>
        <begin position="1"/>
        <end position="26"/>
    </location>
</feature>
<keyword evidence="6 10" id="KW-0798">TonB box</keyword>
<feature type="domain" description="TonB-dependent receptor plug" evidence="13">
    <location>
        <begin position="232"/>
        <end position="308"/>
    </location>
</feature>
<evidence type="ECO:0000256" key="6">
    <source>
        <dbReference type="ARBA" id="ARBA00023077"/>
    </source>
</evidence>
<evidence type="ECO:0000256" key="9">
    <source>
        <dbReference type="ARBA" id="ARBA00023237"/>
    </source>
</evidence>
<keyword evidence="4" id="KW-0812">Transmembrane</keyword>
<keyword evidence="5 11" id="KW-0732">Signal</keyword>
<feature type="chain" id="PRO_5047249354" evidence="11">
    <location>
        <begin position="27"/>
        <end position="903"/>
    </location>
</feature>
<comment type="subcellular location">
    <subcellularLocation>
        <location evidence="1">Cell outer membrane</location>
        <topology evidence="1">Multi-pass membrane protein</topology>
    </subcellularLocation>
</comment>
<keyword evidence="3" id="KW-1134">Transmembrane beta strand</keyword>
<dbReference type="InterPro" id="IPR000531">
    <property type="entry name" value="Beta-barrel_TonB"/>
</dbReference>
<comment type="caution">
    <text evidence="14">The sequence shown here is derived from an EMBL/GenBank/DDBJ whole genome shotgun (WGS) entry which is preliminary data.</text>
</comment>
<dbReference type="Pfam" id="PF13715">
    <property type="entry name" value="CarbopepD_reg_2"/>
    <property type="match status" value="1"/>
</dbReference>
<dbReference type="InterPro" id="IPR039426">
    <property type="entry name" value="TonB-dep_rcpt-like"/>
</dbReference>
<dbReference type="InterPro" id="IPR037066">
    <property type="entry name" value="Plug_dom_sf"/>
</dbReference>
<evidence type="ECO:0000256" key="7">
    <source>
        <dbReference type="ARBA" id="ARBA00023136"/>
    </source>
</evidence>
<evidence type="ECO:0000256" key="3">
    <source>
        <dbReference type="ARBA" id="ARBA00022452"/>
    </source>
</evidence>
<evidence type="ECO:0000313" key="14">
    <source>
        <dbReference type="EMBL" id="MBD8003094.1"/>
    </source>
</evidence>
<gene>
    <name evidence="14" type="ORF">H9626_12865</name>
</gene>
<evidence type="ECO:0000256" key="4">
    <source>
        <dbReference type="ARBA" id="ARBA00022692"/>
    </source>
</evidence>
<organism evidence="14 15">
    <name type="scientific">Phocaeicola faecium</name>
    <dbReference type="NCBI Taxonomy" id="2762213"/>
    <lineage>
        <taxon>Bacteria</taxon>
        <taxon>Pseudomonadati</taxon>
        <taxon>Bacteroidota</taxon>
        <taxon>Bacteroidia</taxon>
        <taxon>Bacteroidales</taxon>
        <taxon>Bacteroidaceae</taxon>
        <taxon>Phocaeicola</taxon>
    </lineage>
</organism>
<evidence type="ECO:0000259" key="13">
    <source>
        <dbReference type="Pfam" id="PF07715"/>
    </source>
</evidence>
<evidence type="ECO:0000256" key="2">
    <source>
        <dbReference type="ARBA" id="ARBA00022448"/>
    </source>
</evidence>
<dbReference type="PANTHER" id="PTHR30069">
    <property type="entry name" value="TONB-DEPENDENT OUTER MEMBRANE RECEPTOR"/>
    <property type="match status" value="1"/>
</dbReference>
<keyword evidence="8 14" id="KW-0675">Receptor</keyword>
<evidence type="ECO:0000256" key="10">
    <source>
        <dbReference type="RuleBase" id="RU003357"/>
    </source>
</evidence>
<dbReference type="Pfam" id="PF07715">
    <property type="entry name" value="Plug"/>
    <property type="match status" value="1"/>
</dbReference>
<dbReference type="Gene3D" id="2.170.130.10">
    <property type="entry name" value="TonB-dependent receptor, plug domain"/>
    <property type="match status" value="1"/>
</dbReference>
<evidence type="ECO:0000256" key="8">
    <source>
        <dbReference type="ARBA" id="ARBA00023170"/>
    </source>
</evidence>
<evidence type="ECO:0000256" key="1">
    <source>
        <dbReference type="ARBA" id="ARBA00004571"/>
    </source>
</evidence>
<dbReference type="Gene3D" id="2.60.40.1120">
    <property type="entry name" value="Carboxypeptidase-like, regulatory domain"/>
    <property type="match status" value="1"/>
</dbReference>
<dbReference type="RefSeq" id="WP_191710739.1">
    <property type="nucleotide sequence ID" value="NZ_JACSPQ010000019.1"/>
</dbReference>
<keyword evidence="2" id="KW-0813">Transport</keyword>
<dbReference type="InterPro" id="IPR008969">
    <property type="entry name" value="CarboxyPept-like_regulatory"/>
</dbReference>
<dbReference type="InterPro" id="IPR036942">
    <property type="entry name" value="Beta-barrel_TonB_sf"/>
</dbReference>
<dbReference type="Gene3D" id="2.40.170.20">
    <property type="entry name" value="TonB-dependent receptor, beta-barrel domain"/>
    <property type="match status" value="1"/>
</dbReference>
<sequence length="903" mass="102828">MTKRFTFYVQMMLIVLAGFLTVEAQARTTDEPLVNLRANRVPITEVLAQLEKQTDVIFSYESSQLEKFPAISIHFHQTPLTACIEKLCTILPISYHRIGRFIIIKPKKMKKFTVSGFVRDKLSGESLIGASVVETNLKTGTITNEHGFFSLTLNEGETDLEITYIGYGAYHFHVPYLHRDTTLTANLSLNQQLEEVVINASLDKNQLQSPQIGKVTFNYSDIKRTPVLFGEADIVKVMQTQAGVSPGVAGFSDMYVRGGNKDENLYLIEGSPIYQVNHVAGLFSALNVEAIKGMDFYKAGFPARFGGRISSVVDVKLKDGNLNEYHGSATLGLTSGSLNLEGPIVKGKTAFKFNLRRSWFDVLTAPALAIWNATKSEGKSKTVARYAFTDLNFKLTHHFNTRSRAFAGVYWGKDYLKGGTKEEIEQTKEEDISRLNWGSVTAFGGWAYALSPKLYGTLNASYTHYRSDIRRDLKNQEKDKSTFYRTSTANGIDDVSFRADFSYQPATSHHIRFGGLYTYHKFRPDYDETRSSAGGGILLNDNQEILYAHEAGIYAEDEWNVCPWFIVNGGLRFSLYHAEQQTYTNWEPRINTVFRLSPRLSVKASYARMSQYVHQLNESYIDLPTDSWIPVGREFKPLQNDQLSAGVYFSMTPTYSFAVEGFYKWMNHVLDYKDGYNIFSATSDWRNKLTAGKGKSYGMELTARKEQGKITGVISYTLSWNNRRFEDINQGEWFPAKFDNRHKVNITANWRVSKKVELNAAWTYMTGNRITVSFDNYYELGRDRYTGWAGTGISPTTPGVQFPGSELVPPDYYFENGLDYYTKRNNVRLPAYHRLDLGINIYKPLKKGRTGIWNVSIYNAYCYMAPASIQKRWKWDENYNVTNVFQTLRLIPIIPSVSYTLKF</sequence>
<dbReference type="SUPFAM" id="SSF56935">
    <property type="entry name" value="Porins"/>
    <property type="match status" value="1"/>
</dbReference>
<reference evidence="14 15" key="1">
    <citation type="submission" date="2020-08" db="EMBL/GenBank/DDBJ databases">
        <title>A Genomic Blueprint of the Chicken Gut Microbiome.</title>
        <authorList>
            <person name="Gilroy R."/>
            <person name="Ravi A."/>
            <person name="Getino M."/>
            <person name="Pursley I."/>
            <person name="Horton D.L."/>
            <person name="Alikhan N.-F."/>
            <person name="Baker D."/>
            <person name="Gharbi K."/>
            <person name="Hall N."/>
            <person name="Watson M."/>
            <person name="Adriaenssens E.M."/>
            <person name="Foster-Nyarko E."/>
            <person name="Jarju S."/>
            <person name="Secka A."/>
            <person name="Antonio M."/>
            <person name="Oren A."/>
            <person name="Chaudhuri R."/>
            <person name="La Ragione R.M."/>
            <person name="Hildebrand F."/>
            <person name="Pallen M.J."/>
        </authorList>
    </citation>
    <scope>NUCLEOTIDE SEQUENCE [LARGE SCALE GENOMIC DNA]</scope>
    <source>
        <strain evidence="14 15">Sa1YUN3</strain>
    </source>
</reference>
<dbReference type="Pfam" id="PF00593">
    <property type="entry name" value="TonB_dep_Rec_b-barrel"/>
    <property type="match status" value="1"/>
</dbReference>
<evidence type="ECO:0000256" key="11">
    <source>
        <dbReference type="SAM" id="SignalP"/>
    </source>
</evidence>
<comment type="similarity">
    <text evidence="10">Belongs to the TonB-dependent receptor family.</text>
</comment>
<keyword evidence="15" id="KW-1185">Reference proteome</keyword>
<feature type="domain" description="TonB-dependent receptor-like beta-barrel" evidence="12">
    <location>
        <begin position="509"/>
        <end position="842"/>
    </location>
</feature>
<evidence type="ECO:0000313" key="15">
    <source>
        <dbReference type="Proteomes" id="UP000616346"/>
    </source>
</evidence>
<dbReference type="EMBL" id="JACSPQ010000019">
    <property type="protein sequence ID" value="MBD8003094.1"/>
    <property type="molecule type" value="Genomic_DNA"/>
</dbReference>
<dbReference type="SUPFAM" id="SSF49464">
    <property type="entry name" value="Carboxypeptidase regulatory domain-like"/>
    <property type="match status" value="1"/>
</dbReference>
<proteinExistence type="inferred from homology"/>
<dbReference type="InterPro" id="IPR012910">
    <property type="entry name" value="Plug_dom"/>
</dbReference>